<evidence type="ECO:0000313" key="2">
    <source>
        <dbReference type="Proteomes" id="UP000688137"/>
    </source>
</evidence>
<name>A0A8S1KUH0_PARPR</name>
<dbReference type="Proteomes" id="UP000688137">
    <property type="component" value="Unassembled WGS sequence"/>
</dbReference>
<sequence length="108" mass="13077">MNQKQTRKRFNTEGCINNEVGLVLFFLVELRNFFKPIYCFKQILSVLLLFRFKLLNLPQKICFWGDKSNSFMLWRIINLIFQSSNEMTRFHSRIRAKPQEVKRGEQQQ</sequence>
<dbReference type="AlphaFoldDB" id="A0A8S1KUH0"/>
<evidence type="ECO:0000313" key="1">
    <source>
        <dbReference type="EMBL" id="CAD8058041.1"/>
    </source>
</evidence>
<accession>A0A8S1KUH0</accession>
<protein>
    <submittedName>
        <fullName evidence="1">Uncharacterized protein</fullName>
    </submittedName>
</protein>
<proteinExistence type="predicted"/>
<organism evidence="1 2">
    <name type="scientific">Paramecium primaurelia</name>
    <dbReference type="NCBI Taxonomy" id="5886"/>
    <lineage>
        <taxon>Eukaryota</taxon>
        <taxon>Sar</taxon>
        <taxon>Alveolata</taxon>
        <taxon>Ciliophora</taxon>
        <taxon>Intramacronucleata</taxon>
        <taxon>Oligohymenophorea</taxon>
        <taxon>Peniculida</taxon>
        <taxon>Parameciidae</taxon>
        <taxon>Paramecium</taxon>
    </lineage>
</organism>
<comment type="caution">
    <text evidence="1">The sequence shown here is derived from an EMBL/GenBank/DDBJ whole genome shotgun (WGS) entry which is preliminary data.</text>
</comment>
<keyword evidence="2" id="KW-1185">Reference proteome</keyword>
<gene>
    <name evidence="1" type="ORF">PPRIM_AZ9-3.1.T0270014</name>
</gene>
<reference evidence="1" key="1">
    <citation type="submission" date="2021-01" db="EMBL/GenBank/DDBJ databases">
        <authorList>
            <consortium name="Genoscope - CEA"/>
            <person name="William W."/>
        </authorList>
    </citation>
    <scope>NUCLEOTIDE SEQUENCE</scope>
</reference>
<dbReference type="EMBL" id="CAJJDM010000026">
    <property type="protein sequence ID" value="CAD8058041.1"/>
    <property type="molecule type" value="Genomic_DNA"/>
</dbReference>